<reference evidence="2" key="1">
    <citation type="journal article" date="2015" name="Proc. Natl. Acad. Sci. U.S.A.">
        <title>Networks of energetic and metabolic interactions define dynamics in microbial communities.</title>
        <authorList>
            <person name="Embree M."/>
            <person name="Liu J.K."/>
            <person name="Al-Bassam M.M."/>
            <person name="Zengler K."/>
        </authorList>
    </citation>
    <scope>NUCLEOTIDE SEQUENCE</scope>
</reference>
<dbReference type="Gene3D" id="1.10.3500.10">
    <property type="entry name" value="Tex N-terminal region-like"/>
    <property type="match status" value="1"/>
</dbReference>
<dbReference type="Pfam" id="PF22706">
    <property type="entry name" value="Tex_central_region"/>
    <property type="match status" value="1"/>
</dbReference>
<dbReference type="InterPro" id="IPR050437">
    <property type="entry name" value="Ribos_protein_bS1-like"/>
</dbReference>
<dbReference type="InterPro" id="IPR041692">
    <property type="entry name" value="HHH_9"/>
</dbReference>
<dbReference type="InterPro" id="IPR023323">
    <property type="entry name" value="Tex-like_dom_sf"/>
</dbReference>
<dbReference type="SUPFAM" id="SSF50249">
    <property type="entry name" value="Nucleic acid-binding proteins"/>
    <property type="match status" value="1"/>
</dbReference>
<dbReference type="PANTHER" id="PTHR10724:SF10">
    <property type="entry name" value="S1 RNA-BINDING DOMAIN-CONTAINING PROTEIN 1"/>
    <property type="match status" value="1"/>
</dbReference>
<dbReference type="FunFam" id="3.30.420.140:FF:000001">
    <property type="entry name" value="RNA-binding transcriptional accessory protein"/>
    <property type="match status" value="1"/>
</dbReference>
<dbReference type="GO" id="GO:0003729">
    <property type="term" value="F:mRNA binding"/>
    <property type="evidence" value="ECO:0007669"/>
    <property type="project" value="UniProtKB-ARBA"/>
</dbReference>
<dbReference type="Pfam" id="PF16921">
    <property type="entry name" value="Tex_YqgF"/>
    <property type="match status" value="1"/>
</dbReference>
<dbReference type="GO" id="GO:0003735">
    <property type="term" value="F:structural constituent of ribosome"/>
    <property type="evidence" value="ECO:0007669"/>
    <property type="project" value="TreeGrafter"/>
</dbReference>
<dbReference type="InterPro" id="IPR012337">
    <property type="entry name" value="RNaseH-like_sf"/>
</dbReference>
<dbReference type="InterPro" id="IPR055179">
    <property type="entry name" value="Tex-like_central_region"/>
</dbReference>
<dbReference type="GO" id="GO:0006139">
    <property type="term" value="P:nucleobase-containing compound metabolic process"/>
    <property type="evidence" value="ECO:0007669"/>
    <property type="project" value="InterPro"/>
</dbReference>
<dbReference type="InterPro" id="IPR044146">
    <property type="entry name" value="S1_Tex"/>
</dbReference>
<dbReference type="Gene3D" id="2.40.50.140">
    <property type="entry name" value="Nucleic acid-binding proteins"/>
    <property type="match status" value="1"/>
</dbReference>
<dbReference type="AlphaFoldDB" id="A0A0W8FV30"/>
<dbReference type="Gene3D" id="3.30.420.140">
    <property type="entry name" value="YqgF/RNase H-like domain"/>
    <property type="match status" value="1"/>
</dbReference>
<dbReference type="SUPFAM" id="SSF47781">
    <property type="entry name" value="RuvA domain 2-like"/>
    <property type="match status" value="2"/>
</dbReference>
<organism evidence="2">
    <name type="scientific">hydrocarbon metagenome</name>
    <dbReference type="NCBI Taxonomy" id="938273"/>
    <lineage>
        <taxon>unclassified sequences</taxon>
        <taxon>metagenomes</taxon>
        <taxon>ecological metagenomes</taxon>
    </lineage>
</organism>
<proteinExistence type="predicted"/>
<dbReference type="InterPro" id="IPR010994">
    <property type="entry name" value="RuvA_2-like"/>
</dbReference>
<dbReference type="FunFam" id="1.10.10.650:FF:000001">
    <property type="entry name" value="S1 RNA-binding domain 1"/>
    <property type="match status" value="1"/>
</dbReference>
<dbReference type="SUPFAM" id="SSF158832">
    <property type="entry name" value="Tex N-terminal region-like"/>
    <property type="match status" value="1"/>
</dbReference>
<gene>
    <name evidence="2" type="ORF">ASZ90_005452</name>
</gene>
<dbReference type="Pfam" id="PF09371">
    <property type="entry name" value="Tex_N"/>
    <property type="match status" value="1"/>
</dbReference>
<dbReference type="EMBL" id="LNQE01000827">
    <property type="protein sequence ID" value="KUG24733.1"/>
    <property type="molecule type" value="Genomic_DNA"/>
</dbReference>
<dbReference type="Pfam" id="PF00575">
    <property type="entry name" value="S1"/>
    <property type="match status" value="1"/>
</dbReference>
<name>A0A0W8FV30_9ZZZZ</name>
<comment type="caution">
    <text evidence="2">The sequence shown here is derived from an EMBL/GenBank/DDBJ whole genome shotgun (WGS) entry which is preliminary data.</text>
</comment>
<evidence type="ECO:0000259" key="1">
    <source>
        <dbReference type="PROSITE" id="PS50126"/>
    </source>
</evidence>
<dbReference type="SUPFAM" id="SSF53098">
    <property type="entry name" value="Ribonuclease H-like"/>
    <property type="match status" value="1"/>
</dbReference>
<dbReference type="CDD" id="cd05685">
    <property type="entry name" value="S1_Tex"/>
    <property type="match status" value="1"/>
</dbReference>
<dbReference type="InterPro" id="IPR018974">
    <property type="entry name" value="Tex-like_N"/>
</dbReference>
<dbReference type="Pfam" id="PF12836">
    <property type="entry name" value="HHH_3"/>
    <property type="match status" value="1"/>
</dbReference>
<dbReference type="SMART" id="SM00316">
    <property type="entry name" value="S1"/>
    <property type="match status" value="1"/>
</dbReference>
<feature type="domain" description="S1 motif" evidence="1">
    <location>
        <begin position="652"/>
        <end position="721"/>
    </location>
</feature>
<dbReference type="FunFam" id="1.10.150.310:FF:000001">
    <property type="entry name" value="RNA-binding transcriptional accessory protein"/>
    <property type="match status" value="1"/>
</dbReference>
<dbReference type="Pfam" id="PF17674">
    <property type="entry name" value="HHH_9"/>
    <property type="match status" value="1"/>
</dbReference>
<dbReference type="InterPro" id="IPR006641">
    <property type="entry name" value="YqgF/RNaseH-like_dom"/>
</dbReference>
<accession>A0A0W8FV30</accession>
<dbReference type="GO" id="GO:0006412">
    <property type="term" value="P:translation"/>
    <property type="evidence" value="ECO:0007669"/>
    <property type="project" value="TreeGrafter"/>
</dbReference>
<dbReference type="InterPro" id="IPR032639">
    <property type="entry name" value="Tex_YqgF"/>
</dbReference>
<protein>
    <submittedName>
        <fullName evidence="2">Transcription accessory protein (S1 rna-binding domain)</fullName>
    </submittedName>
</protein>
<dbReference type="InterPro" id="IPR003029">
    <property type="entry name" value="S1_domain"/>
</dbReference>
<dbReference type="PROSITE" id="PS50126">
    <property type="entry name" value="S1"/>
    <property type="match status" value="1"/>
</dbReference>
<dbReference type="SMART" id="SM00732">
    <property type="entry name" value="YqgFc"/>
    <property type="match status" value="1"/>
</dbReference>
<evidence type="ECO:0000313" key="2">
    <source>
        <dbReference type="EMBL" id="KUG24733.1"/>
    </source>
</evidence>
<dbReference type="Gene3D" id="1.10.150.310">
    <property type="entry name" value="Tex RuvX-like domain-like"/>
    <property type="match status" value="1"/>
</dbReference>
<dbReference type="InterPro" id="IPR012340">
    <property type="entry name" value="NA-bd_OB-fold"/>
</dbReference>
<dbReference type="FunFam" id="2.40.50.140:FF:000051">
    <property type="entry name" value="RNA-binding transcriptional accessory protein"/>
    <property type="match status" value="1"/>
</dbReference>
<dbReference type="InterPro" id="IPR023319">
    <property type="entry name" value="Tex-like_HTH_dom_sf"/>
</dbReference>
<sequence>MNIVEKISKELQLKQEQIKTVFALFDDGATVPFIARYRKEHTGGLDEDQLRDIEDRRNYLILLEDRKKTVLASIEEQGKLTDELKEKIIAAEKLREVEDLYLPYKPKRKTRATIAIAKGLEPLAEFILNNLHFKGRIEDEAEKYINIEKEVNTVEEAIQGAKDIIAERISENAEVRQLVRDFLLENSKIVSKKVNLKKEELDKNKKDVYEIYHEFEIEIKKIKPYQVLAINRGEKEKYLKVVLSYDHPKIVIEIYDKFFGTGKNVFEDMLRDVTEDSFSRLIFPSIEREVRSELTEKADLHAVEIFASNLRQLLLQPPFTNKMIMGIDPGFVSGCKVAVIDHTGKYLEGDTIYPHPPQKRIDQAKQIALQLIKKYKVELISIGNGTASRETEQLIAEIISDNNIDCYYLITNEAGASVYSASKIAKEEFPDLDASQRGNISIARRVQDPLAELVKIDSKSIGVGLYQHDVDQKLLNKKLYDVVISCVNYVGVDVNTASSSLLTYVSGLTKSTANKIIEYRDKHGKFTNREQIKNVKGIGEKVFEQSIGFLKIPNGENPLDNTFIHPESYSAVEKLLDLTNIDAKEIYKKGSMLELFVKQKSLDEIAKEVEIGIPTLEDILENLKKPGRDPREDMPKPILRSDVLKIEDLEEGMKLKGTVRNVVDFGAFVDIGVKQDGLLHISQIANKFIKHPIEVLNVGDIIDVTIISVDKERGRISLSLLT</sequence>
<dbReference type="PANTHER" id="PTHR10724">
    <property type="entry name" value="30S RIBOSOMAL PROTEIN S1"/>
    <property type="match status" value="1"/>
</dbReference>
<dbReference type="InterPro" id="IPR037027">
    <property type="entry name" value="YqgF/RNaseH-like_dom_sf"/>
</dbReference>
<dbReference type="Gene3D" id="1.10.10.650">
    <property type="entry name" value="RuvA domain 2-like"/>
    <property type="match status" value="1"/>
</dbReference>
<dbReference type="GO" id="GO:0005737">
    <property type="term" value="C:cytoplasm"/>
    <property type="evidence" value="ECO:0007669"/>
    <property type="project" value="UniProtKB-ARBA"/>
</dbReference>